<gene>
    <name evidence="8" type="ORF">CJOHNSTONI_LOCUS6341</name>
</gene>
<comment type="subcellular location">
    <subcellularLocation>
        <location evidence="1 6">Mitochondrion</location>
    </subcellularLocation>
</comment>
<feature type="region of interest" description="Disordered" evidence="7">
    <location>
        <begin position="22"/>
        <end position="47"/>
    </location>
</feature>
<dbReference type="Proteomes" id="UP000746747">
    <property type="component" value="Unassembled WGS sequence"/>
</dbReference>
<comment type="caution">
    <text evidence="8">The sequence shown here is derived from an EMBL/GenBank/DDBJ whole genome shotgun (WGS) entry which is preliminary data.</text>
</comment>
<comment type="function">
    <text evidence="6">Thought to be a regulatory component of the ATP-synthesizing complex in the mitochondria.</text>
</comment>
<evidence type="ECO:0000256" key="5">
    <source>
        <dbReference type="ARBA" id="ARBA00023128"/>
    </source>
</evidence>
<comment type="similarity">
    <text evidence="2 6">Belongs to the ATPase inhibitor family.</text>
</comment>
<feature type="region of interest" description="Disordered" evidence="7">
    <location>
        <begin position="146"/>
        <end position="184"/>
    </location>
</feature>
<name>A0A8J2PUM6_9BILA</name>
<evidence type="ECO:0000256" key="4">
    <source>
        <dbReference type="ARBA" id="ARBA00023054"/>
    </source>
</evidence>
<dbReference type="GO" id="GO:0005739">
    <property type="term" value="C:mitochondrion"/>
    <property type="evidence" value="ECO:0007669"/>
    <property type="project" value="UniProtKB-SubCell"/>
</dbReference>
<protein>
    <recommendedName>
        <fullName evidence="6">ATPase inhibitor, mitochondrial</fullName>
    </recommendedName>
</protein>
<evidence type="ECO:0000256" key="2">
    <source>
        <dbReference type="ARBA" id="ARBA00010901"/>
    </source>
</evidence>
<dbReference type="PANTHER" id="PTHR48417:SF1">
    <property type="entry name" value="ATP SYNTHASE F1 SUBUNIT EPSILON"/>
    <property type="match status" value="1"/>
</dbReference>
<evidence type="ECO:0000256" key="1">
    <source>
        <dbReference type="ARBA" id="ARBA00004173"/>
    </source>
</evidence>
<dbReference type="AlphaFoldDB" id="A0A8J2PUM6"/>
<keyword evidence="5 6" id="KW-0496">Mitochondrion</keyword>
<organism evidence="8 9">
    <name type="scientific">Cercopithifilaria johnstoni</name>
    <dbReference type="NCBI Taxonomy" id="2874296"/>
    <lineage>
        <taxon>Eukaryota</taxon>
        <taxon>Metazoa</taxon>
        <taxon>Ecdysozoa</taxon>
        <taxon>Nematoda</taxon>
        <taxon>Chromadorea</taxon>
        <taxon>Rhabditida</taxon>
        <taxon>Spirurina</taxon>
        <taxon>Spiruromorpha</taxon>
        <taxon>Filarioidea</taxon>
        <taxon>Onchocercidae</taxon>
        <taxon>Cercopithifilaria</taxon>
    </lineage>
</organism>
<feature type="compositionally biased region" description="Basic residues" evidence="7">
    <location>
        <begin position="27"/>
        <end position="40"/>
    </location>
</feature>
<keyword evidence="3" id="KW-0809">Transit peptide</keyword>
<evidence type="ECO:0000256" key="6">
    <source>
        <dbReference type="RuleBase" id="RU368087"/>
    </source>
</evidence>
<dbReference type="SUPFAM" id="SSF64602">
    <property type="entry name" value="F1 ATPase inhibitor, IF1, C-terminal domain"/>
    <property type="match status" value="1"/>
</dbReference>
<keyword evidence="9" id="KW-1185">Reference proteome</keyword>
<dbReference type="Gene3D" id="1.20.5.500">
    <property type="entry name" value="Single helix bin"/>
    <property type="match status" value="1"/>
</dbReference>
<proteinExistence type="inferred from homology"/>
<evidence type="ECO:0000256" key="7">
    <source>
        <dbReference type="SAM" id="MobiDB-lite"/>
    </source>
</evidence>
<evidence type="ECO:0000256" key="3">
    <source>
        <dbReference type="ARBA" id="ARBA00022946"/>
    </source>
</evidence>
<dbReference type="OrthoDB" id="10045676at2759"/>
<feature type="compositionally biased region" description="Gly residues" evidence="7">
    <location>
        <begin position="91"/>
        <end position="103"/>
    </location>
</feature>
<dbReference type="InterPro" id="IPR007648">
    <property type="entry name" value="ATPase_inhibitor_mt"/>
</dbReference>
<evidence type="ECO:0000313" key="8">
    <source>
        <dbReference type="EMBL" id="CAG9536420.1"/>
    </source>
</evidence>
<feature type="region of interest" description="Disordered" evidence="7">
    <location>
        <begin position="83"/>
        <end position="118"/>
    </location>
</feature>
<dbReference type="Pfam" id="PF04568">
    <property type="entry name" value="IATP"/>
    <property type="match status" value="1"/>
</dbReference>
<accession>A0A8J2PUM6</accession>
<dbReference type="PANTHER" id="PTHR48417">
    <property type="entry name" value="ATP SYNTHASE F1 SUBUNIT EPSILON"/>
    <property type="match status" value="1"/>
</dbReference>
<dbReference type="EMBL" id="CAKAEH010001450">
    <property type="protein sequence ID" value="CAG9536420.1"/>
    <property type="molecule type" value="Genomic_DNA"/>
</dbReference>
<evidence type="ECO:0000313" key="9">
    <source>
        <dbReference type="Proteomes" id="UP000746747"/>
    </source>
</evidence>
<dbReference type="GO" id="GO:0042030">
    <property type="term" value="F:ATPase inhibitor activity"/>
    <property type="evidence" value="ECO:0007669"/>
    <property type="project" value="InterPro"/>
</dbReference>
<sequence length="184" mass="20930">MKFQAKQNGECPPLEIVASIGPFHLKQQSRQHHSTRRQPRQYRPSYLITDLPTSTLTDPHIAKTMTLTYSSRLAVGLSRSIKRGFSQVGDPGSGSGKGGGAGGSIRDAGGAFGKQQAAREEQYFRKLEKEQLKALQMQYKNLRKEMEREIEKHESHAREHKEAAERLRRRASELEKQEQQMKNE</sequence>
<reference evidence="8" key="1">
    <citation type="submission" date="2021-09" db="EMBL/GenBank/DDBJ databases">
        <authorList>
            <consortium name="Pathogen Informatics"/>
        </authorList>
    </citation>
    <scope>NUCLEOTIDE SEQUENCE</scope>
</reference>
<keyword evidence="4" id="KW-0175">Coiled coil</keyword>